<dbReference type="GeneID" id="44081602"/>
<proteinExistence type="predicted"/>
<dbReference type="RefSeq" id="WP_163487901.1">
    <property type="nucleotide sequence ID" value="NZ_CP048739.1"/>
</dbReference>
<dbReference type="Proteomes" id="UP000465846">
    <property type="component" value="Chromosome"/>
</dbReference>
<reference evidence="2 3" key="1">
    <citation type="submission" date="2020-02" db="EMBL/GenBank/DDBJ databases">
        <title>Whole genome sequence of Halogeometricum borinquense strain wsp4.</title>
        <authorList>
            <person name="Verma D.K."/>
            <person name="Gopal K."/>
            <person name="Prasad E.S."/>
        </authorList>
    </citation>
    <scope>NUCLEOTIDE SEQUENCE [LARGE SCALE GENOMIC DNA]</scope>
    <source>
        <strain evidence="3">wsp4</strain>
    </source>
</reference>
<protein>
    <submittedName>
        <fullName evidence="2">Uncharacterized protein</fullName>
    </submittedName>
</protein>
<gene>
    <name evidence="2" type="ORF">G3I44_19335</name>
</gene>
<feature type="compositionally biased region" description="Polar residues" evidence="1">
    <location>
        <begin position="44"/>
        <end position="53"/>
    </location>
</feature>
<evidence type="ECO:0000313" key="2">
    <source>
        <dbReference type="EMBL" id="QIB76225.1"/>
    </source>
</evidence>
<accession>A0A6C0UL54</accession>
<evidence type="ECO:0000313" key="3">
    <source>
        <dbReference type="Proteomes" id="UP000465846"/>
    </source>
</evidence>
<organism evidence="2 3">
    <name type="scientific">Halogeometricum borinquense</name>
    <dbReference type="NCBI Taxonomy" id="60847"/>
    <lineage>
        <taxon>Archaea</taxon>
        <taxon>Methanobacteriati</taxon>
        <taxon>Methanobacteriota</taxon>
        <taxon>Stenosarchaea group</taxon>
        <taxon>Halobacteria</taxon>
        <taxon>Halobacteriales</taxon>
        <taxon>Haloferacaceae</taxon>
        <taxon>Halogeometricum</taxon>
    </lineage>
</organism>
<dbReference type="AlphaFoldDB" id="A0A6C0UL54"/>
<dbReference type="EMBL" id="CP048739">
    <property type="protein sequence ID" value="QIB76225.1"/>
    <property type="molecule type" value="Genomic_DNA"/>
</dbReference>
<name>A0A6C0UL54_9EURY</name>
<sequence>MDPPSAVEAAHRRFGGRGGRNRPDRPDAGVPASSELLTDLRSVDATTTDANLK</sequence>
<evidence type="ECO:0000256" key="1">
    <source>
        <dbReference type="SAM" id="MobiDB-lite"/>
    </source>
</evidence>
<feature type="region of interest" description="Disordered" evidence="1">
    <location>
        <begin position="1"/>
        <end position="53"/>
    </location>
</feature>